<dbReference type="GO" id="GO:0003677">
    <property type="term" value="F:DNA binding"/>
    <property type="evidence" value="ECO:0007669"/>
    <property type="project" value="UniProtKB-KW"/>
</dbReference>
<evidence type="ECO:0000256" key="3">
    <source>
        <dbReference type="ARBA" id="ARBA00022829"/>
    </source>
</evidence>
<dbReference type="Proteomes" id="UP000543804">
    <property type="component" value="Unassembled WGS sequence"/>
</dbReference>
<dbReference type="FunFam" id="3.90.1530.30:FF:000001">
    <property type="entry name" value="Chromosome partitioning protein ParB"/>
    <property type="match status" value="1"/>
</dbReference>
<proteinExistence type="inferred from homology"/>
<comment type="similarity">
    <text evidence="2">Belongs to the ParB family.</text>
</comment>
<reference evidence="6 7" key="1">
    <citation type="submission" date="2020-04" db="EMBL/GenBank/DDBJ databases">
        <authorList>
            <person name="Hitch T.C.A."/>
            <person name="Wylensek D."/>
            <person name="Clavel T."/>
        </authorList>
    </citation>
    <scope>NUCLEOTIDE SEQUENCE [LARGE SCALE GENOMIC DNA]</scope>
    <source>
        <strain evidence="6 7">PG-130-P53-12</strain>
    </source>
</reference>
<dbReference type="PANTHER" id="PTHR33375">
    <property type="entry name" value="CHROMOSOME-PARTITIONING PROTEIN PARB-RELATED"/>
    <property type="match status" value="1"/>
</dbReference>
<feature type="domain" description="ParB-like N-terminal" evidence="5">
    <location>
        <begin position="32"/>
        <end position="122"/>
    </location>
</feature>
<dbReference type="NCBIfam" id="TIGR00180">
    <property type="entry name" value="parB_part"/>
    <property type="match status" value="1"/>
</dbReference>
<dbReference type="Pfam" id="PF17762">
    <property type="entry name" value="HTH_ParB"/>
    <property type="match status" value="1"/>
</dbReference>
<accession>A0A848B7I7</accession>
<dbReference type="Gene3D" id="1.10.10.2830">
    <property type="match status" value="1"/>
</dbReference>
<dbReference type="InterPro" id="IPR004437">
    <property type="entry name" value="ParB/RepB/Spo0J"/>
</dbReference>
<comment type="caution">
    <text evidence="6">The sequence shown here is derived from an EMBL/GenBank/DDBJ whole genome shotgun (WGS) entry which is preliminary data.</text>
</comment>
<dbReference type="SMART" id="SM00470">
    <property type="entry name" value="ParB"/>
    <property type="match status" value="1"/>
</dbReference>
<organism evidence="6 7">
    <name type="scientific">Selenomonas bovis</name>
    <dbReference type="NCBI Taxonomy" id="416586"/>
    <lineage>
        <taxon>Bacteria</taxon>
        <taxon>Bacillati</taxon>
        <taxon>Bacillota</taxon>
        <taxon>Negativicutes</taxon>
        <taxon>Selenomonadales</taxon>
        <taxon>Selenomonadaceae</taxon>
        <taxon>Selenomonas</taxon>
    </lineage>
</organism>
<protein>
    <submittedName>
        <fullName evidence="6">ParB/RepB/Spo0J family partition protein</fullName>
    </submittedName>
</protein>
<dbReference type="InterPro" id="IPR041468">
    <property type="entry name" value="HTH_ParB/Spo0J"/>
</dbReference>
<dbReference type="GO" id="GO:0009295">
    <property type="term" value="C:nucleoid"/>
    <property type="evidence" value="ECO:0007669"/>
    <property type="project" value="UniProtKB-SubCell"/>
</dbReference>
<dbReference type="GO" id="GO:0045881">
    <property type="term" value="P:positive regulation of sporulation resulting in formation of a cellular spore"/>
    <property type="evidence" value="ECO:0007669"/>
    <property type="project" value="TreeGrafter"/>
</dbReference>
<sequence>MKKSNRGGLGGKGLGALFGEGAKMTPQEGQVRQLAVGDIRANRFQPRAEFDEAAMEELKESVRAYGVLQPVLVRRLPEGGYELIAGERRLRAAKLAGLAEIPAIVRAYNDAETSEIALIENLQREDLGPIEEARAYARLLEEFHLTQEALSAKVGRSRSHIANFLRLMKLDEKVQDYLASGVLTMGQAKPLVSLPDHALQREAADYIQEHELTARASEALVKRLLATPDALRAEKKAQPLDAHLREAQERLTQSLGTKVRILPGKKKSRIEIDCYGDEDISRILELLAGQASAAAEKQKKIEALRRVSTMGKFTV</sequence>
<dbReference type="EMBL" id="JABAFA010000031">
    <property type="protein sequence ID" value="NMD99436.1"/>
    <property type="molecule type" value="Genomic_DNA"/>
</dbReference>
<dbReference type="SUPFAM" id="SSF110849">
    <property type="entry name" value="ParB/Sulfiredoxin"/>
    <property type="match status" value="1"/>
</dbReference>
<keyword evidence="7" id="KW-1185">Reference proteome</keyword>
<dbReference type="RefSeq" id="WP_170077773.1">
    <property type="nucleotide sequence ID" value="NZ_JABAFA010000031.1"/>
</dbReference>
<evidence type="ECO:0000259" key="5">
    <source>
        <dbReference type="SMART" id="SM00470"/>
    </source>
</evidence>
<dbReference type="CDD" id="cd16393">
    <property type="entry name" value="SPO0J_N"/>
    <property type="match status" value="1"/>
</dbReference>
<evidence type="ECO:0000256" key="4">
    <source>
        <dbReference type="ARBA" id="ARBA00023125"/>
    </source>
</evidence>
<dbReference type="Gene3D" id="3.90.1530.30">
    <property type="match status" value="1"/>
</dbReference>
<evidence type="ECO:0000256" key="2">
    <source>
        <dbReference type="ARBA" id="ARBA00006295"/>
    </source>
</evidence>
<dbReference type="GO" id="GO:0007059">
    <property type="term" value="P:chromosome segregation"/>
    <property type="evidence" value="ECO:0007669"/>
    <property type="project" value="UniProtKB-KW"/>
</dbReference>
<evidence type="ECO:0000256" key="1">
    <source>
        <dbReference type="ARBA" id="ARBA00004453"/>
    </source>
</evidence>
<name>A0A848B7I7_9FIRM</name>
<dbReference type="FunFam" id="1.10.10.2830:FF:000001">
    <property type="entry name" value="Chromosome partitioning protein ParB"/>
    <property type="match status" value="1"/>
</dbReference>
<dbReference type="InterPro" id="IPR036086">
    <property type="entry name" value="ParB/Sulfiredoxin_sf"/>
</dbReference>
<evidence type="ECO:0000313" key="6">
    <source>
        <dbReference type="EMBL" id="NMD99436.1"/>
    </source>
</evidence>
<keyword evidence="4" id="KW-0238">DNA-binding</keyword>
<comment type="subcellular location">
    <subcellularLocation>
        <location evidence="1">Cytoplasm</location>
        <location evidence="1">Nucleoid</location>
    </subcellularLocation>
</comment>
<dbReference type="AlphaFoldDB" id="A0A848B7I7"/>
<dbReference type="PANTHER" id="PTHR33375:SF1">
    <property type="entry name" value="CHROMOSOME-PARTITIONING PROTEIN PARB-RELATED"/>
    <property type="match status" value="1"/>
</dbReference>
<dbReference type="SUPFAM" id="SSF109709">
    <property type="entry name" value="KorB DNA-binding domain-like"/>
    <property type="match status" value="1"/>
</dbReference>
<gene>
    <name evidence="6" type="ORF">HF878_08150</name>
</gene>
<dbReference type="Pfam" id="PF02195">
    <property type="entry name" value="ParB_N"/>
    <property type="match status" value="1"/>
</dbReference>
<evidence type="ECO:0000313" key="7">
    <source>
        <dbReference type="Proteomes" id="UP000543804"/>
    </source>
</evidence>
<dbReference type="GO" id="GO:0005694">
    <property type="term" value="C:chromosome"/>
    <property type="evidence" value="ECO:0007669"/>
    <property type="project" value="TreeGrafter"/>
</dbReference>
<keyword evidence="3" id="KW-0159">Chromosome partition</keyword>
<dbReference type="InterPro" id="IPR003115">
    <property type="entry name" value="ParB_N"/>
</dbReference>
<dbReference type="InterPro" id="IPR050336">
    <property type="entry name" value="Chromosome_partition/occlusion"/>
</dbReference>